<dbReference type="EMBL" id="LT608135">
    <property type="protein sequence ID" value="SCO83565.1"/>
    <property type="molecule type" value="Genomic_DNA"/>
</dbReference>
<keyword evidence="2" id="KW-1185">Reference proteome</keyword>
<protein>
    <submittedName>
        <fullName evidence="1">Uncharacterized protein</fullName>
    </submittedName>
</protein>
<organism evidence="1">
    <name type="scientific">Spheniscid alphaherpesvirus 1</name>
    <dbReference type="NCBI Taxonomy" id="2560777"/>
    <lineage>
        <taxon>Viruses</taxon>
        <taxon>Duplodnaviria</taxon>
        <taxon>Heunggongvirae</taxon>
        <taxon>Peploviricota</taxon>
        <taxon>Herviviricetes</taxon>
        <taxon>Herpesvirales</taxon>
        <taxon>Orthoherpesviridae</taxon>
        <taxon>Alphaherpesvirinae</taxon>
        <taxon>Mardivirus</taxon>
        <taxon>Mardivirus spheniscidalpha1</taxon>
    </lineage>
</organism>
<proteinExistence type="predicted"/>
<evidence type="ECO:0000313" key="2">
    <source>
        <dbReference type="Proteomes" id="UP000203542"/>
    </source>
</evidence>
<accession>A0A1R3T452</accession>
<name>A0A1R3T452_9ALPH</name>
<sequence length="116" mass="13331">MEECGKAEASGYTCWTCWRKRRLSSQRKLQQKTIPQNAVTKRIPKMGFIVTVTTTVITTWHMVCVETIERPIKRSLGQVATKLAERRSSGDLSSWNVEAKPWGWRRTCQNCTTKPT</sequence>
<dbReference type="GeneID" id="30902369"/>
<dbReference type="KEGG" id="vg:30902369"/>
<evidence type="ECO:0000313" key="1">
    <source>
        <dbReference type="EMBL" id="SCO83565.1"/>
    </source>
</evidence>
<reference evidence="1" key="1">
    <citation type="submission" date="2016-08" db="EMBL/GenBank/DDBJ databases">
        <authorList>
            <person name="Seilhamer J.J."/>
        </authorList>
    </citation>
    <scope>NUCLEOTIDE SEQUENCE [LARGE SCALE GENOMIC DNA]</scope>
    <source>
        <strain evidence="1">Lib01004</strain>
    </source>
</reference>
<dbReference type="RefSeq" id="YP_009342384.1">
    <property type="nucleotide sequence ID" value="NC_033464.1"/>
</dbReference>
<gene>
    <name evidence="1" type="primary">HP2</name>
</gene>
<dbReference type="Proteomes" id="UP000203542">
    <property type="component" value="Segment"/>
</dbReference>